<comment type="subunit">
    <text evidence="6">Part of the Bam complex.</text>
</comment>
<dbReference type="Gene3D" id="1.25.40.10">
    <property type="entry name" value="Tetratricopeptide repeat domain"/>
    <property type="match status" value="1"/>
</dbReference>
<dbReference type="InterPro" id="IPR019734">
    <property type="entry name" value="TPR_rpt"/>
</dbReference>
<dbReference type="NCBIfam" id="TIGR03302">
    <property type="entry name" value="OM_YfiO"/>
    <property type="match status" value="1"/>
</dbReference>
<evidence type="ECO:0000259" key="9">
    <source>
        <dbReference type="Pfam" id="PF13525"/>
    </source>
</evidence>
<keyword evidence="5 6" id="KW-0449">Lipoprotein</keyword>
<evidence type="ECO:0000256" key="3">
    <source>
        <dbReference type="ARBA" id="ARBA00023139"/>
    </source>
</evidence>
<evidence type="ECO:0000256" key="7">
    <source>
        <dbReference type="PROSITE-ProRule" id="PRU00339"/>
    </source>
</evidence>
<evidence type="ECO:0000313" key="11">
    <source>
        <dbReference type="Proteomes" id="UP001319882"/>
    </source>
</evidence>
<sequence length="274" mass="31167">MRVFSTASRFGAVALSLALLAGCASSNNNDAEQEDQGEFAGVQERELYELARTALEDNRYPIAIERLEALDTRYPFGAHAEQAQLELIYAYYENGDWEEARAAASRFIRLQPDHPQADYAYYLRGLSAWQAGRFSLERLRLIDISKRDLGASRDAYNDFRELIQRFPQSEYAPDAQQRIVYLRELLAQHELHVADYYLRRGAYLAAVERGRWVIENFPEANATRDALATMVEGYQGLGMDDRAGEVLAVLRENAPNHEQLRGGRFVPKHGGSER</sequence>
<feature type="repeat" description="TPR" evidence="7">
    <location>
        <begin position="81"/>
        <end position="114"/>
    </location>
</feature>
<dbReference type="InterPro" id="IPR011990">
    <property type="entry name" value="TPR-like_helical_dom_sf"/>
</dbReference>
<keyword evidence="7" id="KW-0802">TPR repeat</keyword>
<feature type="chain" id="PRO_5047134514" description="Outer membrane protein assembly factor BamD" evidence="8">
    <location>
        <begin position="27"/>
        <end position="274"/>
    </location>
</feature>
<accession>A0ABS8DVP2</accession>
<dbReference type="RefSeq" id="WP_227391084.1">
    <property type="nucleotide sequence ID" value="NZ_JBHSCJ010000009.1"/>
</dbReference>
<name>A0ABS8DVP2_9GAMM</name>
<keyword evidence="11" id="KW-1185">Reference proteome</keyword>
<keyword evidence="1 6" id="KW-0732">Signal</keyword>
<evidence type="ECO:0000256" key="6">
    <source>
        <dbReference type="HAMAP-Rule" id="MF_00922"/>
    </source>
</evidence>
<dbReference type="SUPFAM" id="SSF48452">
    <property type="entry name" value="TPR-like"/>
    <property type="match status" value="1"/>
</dbReference>
<gene>
    <name evidence="6" type="primary">bamD</name>
    <name evidence="10" type="ORF">GEV37_14945</name>
</gene>
<proteinExistence type="inferred from homology"/>
<dbReference type="InterPro" id="IPR017689">
    <property type="entry name" value="BamD"/>
</dbReference>
<evidence type="ECO:0000256" key="4">
    <source>
        <dbReference type="ARBA" id="ARBA00023237"/>
    </source>
</evidence>
<reference evidence="10 11" key="1">
    <citation type="journal article" date="2021" name="Sci. Rep.">
        <title>Genome analysis of a halophilic bacterium Halomonas malpeensis YU-PRIM-29(T) reveals its exopolysaccharide and pigment producing capabilities.</title>
        <authorList>
            <person name="Athmika"/>
            <person name="Ghate S.D."/>
            <person name="Arun A.B."/>
            <person name="Rao S.S."/>
            <person name="Kumar S.T.A."/>
            <person name="Kandiyil M.K."/>
            <person name="Saptami K."/>
            <person name="Rekha P.D."/>
        </authorList>
    </citation>
    <scope>NUCLEOTIDE SEQUENCE [LARGE SCALE GENOMIC DNA]</scope>
    <source>
        <strain evidence="11">prim 29</strain>
    </source>
</reference>
<comment type="similarity">
    <text evidence="6">Belongs to the BamD family.</text>
</comment>
<dbReference type="HAMAP" id="MF_00922">
    <property type="entry name" value="OM_assembly_BamD"/>
    <property type="match status" value="1"/>
</dbReference>
<comment type="subcellular location">
    <subcellularLocation>
        <location evidence="6">Cell outer membrane</location>
        <topology evidence="6">Lipid-anchor</topology>
    </subcellularLocation>
</comment>
<evidence type="ECO:0000256" key="1">
    <source>
        <dbReference type="ARBA" id="ARBA00022729"/>
    </source>
</evidence>
<dbReference type="CDD" id="cd15830">
    <property type="entry name" value="BamD"/>
    <property type="match status" value="1"/>
</dbReference>
<dbReference type="InterPro" id="IPR039565">
    <property type="entry name" value="BamD-like"/>
</dbReference>
<dbReference type="Proteomes" id="UP001319882">
    <property type="component" value="Unassembled WGS sequence"/>
</dbReference>
<dbReference type="PROSITE" id="PS50005">
    <property type="entry name" value="TPR"/>
    <property type="match status" value="1"/>
</dbReference>
<feature type="signal peptide" evidence="8">
    <location>
        <begin position="1"/>
        <end position="26"/>
    </location>
</feature>
<comment type="caution">
    <text evidence="10">The sequence shown here is derived from an EMBL/GenBank/DDBJ whole genome shotgun (WGS) entry which is preliminary data.</text>
</comment>
<evidence type="ECO:0000313" key="10">
    <source>
        <dbReference type="EMBL" id="MCB8890411.1"/>
    </source>
</evidence>
<dbReference type="PANTHER" id="PTHR37423">
    <property type="entry name" value="SOLUBLE LYTIC MUREIN TRANSGLYCOSYLASE-RELATED"/>
    <property type="match status" value="1"/>
</dbReference>
<evidence type="ECO:0000256" key="8">
    <source>
        <dbReference type="SAM" id="SignalP"/>
    </source>
</evidence>
<keyword evidence="2 6" id="KW-0472">Membrane</keyword>
<protein>
    <recommendedName>
        <fullName evidence="6">Outer membrane protein assembly factor BamD</fullName>
    </recommendedName>
</protein>
<evidence type="ECO:0000256" key="5">
    <source>
        <dbReference type="ARBA" id="ARBA00023288"/>
    </source>
</evidence>
<dbReference type="PROSITE" id="PS51257">
    <property type="entry name" value="PROKAR_LIPOPROTEIN"/>
    <property type="match status" value="1"/>
</dbReference>
<comment type="function">
    <text evidence="6">Part of the outer membrane protein assembly complex, which is involved in assembly and insertion of beta-barrel proteins into the outer membrane.</text>
</comment>
<keyword evidence="3 6" id="KW-0564">Palmitate</keyword>
<organism evidence="10 11">
    <name type="scientific">Vreelandella malpeensis</name>
    <dbReference type="NCBI Taxonomy" id="1172368"/>
    <lineage>
        <taxon>Bacteria</taxon>
        <taxon>Pseudomonadati</taxon>
        <taxon>Pseudomonadota</taxon>
        <taxon>Gammaproteobacteria</taxon>
        <taxon>Oceanospirillales</taxon>
        <taxon>Halomonadaceae</taxon>
        <taxon>Vreelandella</taxon>
    </lineage>
</organism>
<dbReference type="PANTHER" id="PTHR37423:SF1">
    <property type="entry name" value="OUTER MEMBRANE PROTEIN ASSEMBLY FACTOR BAMD"/>
    <property type="match status" value="1"/>
</dbReference>
<dbReference type="Pfam" id="PF13525">
    <property type="entry name" value="YfiO"/>
    <property type="match status" value="1"/>
</dbReference>
<keyword evidence="4 6" id="KW-0998">Cell outer membrane</keyword>
<feature type="domain" description="Outer membrane lipoprotein BamD-like" evidence="9">
    <location>
        <begin position="43"/>
        <end position="243"/>
    </location>
</feature>
<dbReference type="EMBL" id="WHVL01000007">
    <property type="protein sequence ID" value="MCB8890411.1"/>
    <property type="molecule type" value="Genomic_DNA"/>
</dbReference>
<evidence type="ECO:0000256" key="2">
    <source>
        <dbReference type="ARBA" id="ARBA00023136"/>
    </source>
</evidence>